<name>A0A3M6ZFN5_HORWE</name>
<evidence type="ECO:0000313" key="4">
    <source>
        <dbReference type="Proteomes" id="UP000271337"/>
    </source>
</evidence>
<dbReference type="VEuPathDB" id="FungiDB:BTJ68_00224"/>
<gene>
    <name evidence="2" type="ORF">D0866_13996</name>
    <name evidence="3" type="ORF">D0867_01856</name>
</gene>
<organism evidence="2 5">
    <name type="scientific">Hortaea werneckii</name>
    <name type="common">Black yeast</name>
    <name type="synonym">Cladosporium werneckii</name>
    <dbReference type="NCBI Taxonomy" id="91943"/>
    <lineage>
        <taxon>Eukaryota</taxon>
        <taxon>Fungi</taxon>
        <taxon>Dikarya</taxon>
        <taxon>Ascomycota</taxon>
        <taxon>Pezizomycotina</taxon>
        <taxon>Dothideomycetes</taxon>
        <taxon>Dothideomycetidae</taxon>
        <taxon>Mycosphaerellales</taxon>
        <taxon>Teratosphaeriaceae</taxon>
        <taxon>Hortaea</taxon>
    </lineage>
</organism>
<dbReference type="InterPro" id="IPR011333">
    <property type="entry name" value="SKP1/BTB/POZ_sf"/>
</dbReference>
<dbReference type="CDD" id="cd18186">
    <property type="entry name" value="BTB_POZ_ZBTB_KLHL-like"/>
    <property type="match status" value="1"/>
</dbReference>
<sequence>MSQDNVPSLEEALHNCFETGEYADMTITCGSRIWRVHKVVVCRVPFFAKAVAGKFKEARDSCIDLVDDDPSAVEHMLRWLYNDSYDDEDFKQRDICELQFLARCYKFADKYLLAEVRTWAGHQLRAILIDCKWDAKDLLALVEELFAGADESSKAAPELLRTWVIGATYLNYDVCFHSSPSHIRFREVAFSRPDFLMGVMDIFQAKKSDTWKGPLLPDA</sequence>
<dbReference type="OrthoDB" id="3852581at2759"/>
<comment type="caution">
    <text evidence="2">The sequence shown here is derived from an EMBL/GenBank/DDBJ whole genome shotgun (WGS) entry which is preliminary data.</text>
</comment>
<reference evidence="4 5" key="1">
    <citation type="journal article" date="2018" name="BMC Genomics">
        <title>Genomic evidence for intraspecific hybridization in a clonal and extremely halotolerant yeast.</title>
        <authorList>
            <person name="Gostincar C."/>
            <person name="Stajich J.E."/>
            <person name="Zupancic J."/>
            <person name="Zalar P."/>
            <person name="Gunde-Cimerman N."/>
        </authorList>
    </citation>
    <scope>NUCLEOTIDE SEQUENCE [LARGE SCALE GENOMIC DNA]</scope>
    <source>
        <strain evidence="2 5">EXF-6651</strain>
        <strain evidence="3 4">EXF-6669</strain>
    </source>
</reference>
<accession>A0A3M6ZFN5</accession>
<protein>
    <recommendedName>
        <fullName evidence="1">BTB domain-containing protein</fullName>
    </recommendedName>
</protein>
<feature type="domain" description="BTB" evidence="1">
    <location>
        <begin position="23"/>
        <end position="89"/>
    </location>
</feature>
<proteinExistence type="predicted"/>
<dbReference type="Pfam" id="PF00651">
    <property type="entry name" value="BTB"/>
    <property type="match status" value="1"/>
</dbReference>
<dbReference type="PROSITE" id="PS50097">
    <property type="entry name" value="BTB"/>
    <property type="match status" value="1"/>
</dbReference>
<evidence type="ECO:0000313" key="3">
    <source>
        <dbReference type="EMBL" id="RMY23731.1"/>
    </source>
</evidence>
<evidence type="ECO:0000313" key="2">
    <source>
        <dbReference type="EMBL" id="RMY13987.1"/>
    </source>
</evidence>
<dbReference type="AlphaFoldDB" id="A0A3M6ZFN5"/>
<dbReference type="SUPFAM" id="SSF54695">
    <property type="entry name" value="POZ domain"/>
    <property type="match status" value="1"/>
</dbReference>
<dbReference type="EMBL" id="QWIM01002391">
    <property type="protein sequence ID" value="RMY13987.1"/>
    <property type="molecule type" value="Genomic_DNA"/>
</dbReference>
<evidence type="ECO:0000313" key="5">
    <source>
        <dbReference type="Proteomes" id="UP000276864"/>
    </source>
</evidence>
<dbReference type="PANTHER" id="PTHR47843">
    <property type="entry name" value="BTB DOMAIN-CONTAINING PROTEIN-RELATED"/>
    <property type="match status" value="1"/>
</dbReference>
<dbReference type="EMBL" id="QWIL01000115">
    <property type="protein sequence ID" value="RMY23731.1"/>
    <property type="molecule type" value="Genomic_DNA"/>
</dbReference>
<evidence type="ECO:0000259" key="1">
    <source>
        <dbReference type="PROSITE" id="PS50097"/>
    </source>
</evidence>
<dbReference type="Gene3D" id="3.30.710.10">
    <property type="entry name" value="Potassium Channel Kv1.1, Chain A"/>
    <property type="match status" value="1"/>
</dbReference>
<dbReference type="Proteomes" id="UP000271337">
    <property type="component" value="Unassembled WGS sequence"/>
</dbReference>
<dbReference type="PANTHER" id="PTHR47843:SF5">
    <property type="entry name" value="BTB_POZ DOMAIN PROTEIN"/>
    <property type="match status" value="1"/>
</dbReference>
<dbReference type="InterPro" id="IPR000210">
    <property type="entry name" value="BTB/POZ_dom"/>
</dbReference>
<dbReference type="Proteomes" id="UP000276864">
    <property type="component" value="Unassembled WGS sequence"/>
</dbReference>